<sequence>MELTVGVEEEFLLTDATTRRTVWRSAEVLRSTAQRVGDGIVPEMAEAQVETVSRVCADLSELRAELLVLRREAARAAETAGCRLVASGTVVLGSPGPPPVLDQPRYHRIVERFGPVVDQQCVCSCHVHVGIADREEAVQVVNHLRPWLPALLAISGNSPYWEGRDTGYHSWRTQLWGRWPMAGPPPRLTGAHEYREVVADLVDSGAILDDAMLYWYARPSHHQPTVEVRVADVPQTVDDTVLIAALVKALATTALADVRAGRAAPHVADQVLRAACWRASRYGLPEDAAAPPAGDRSWTATGLSALVNHISPALDAAGETGFALNALRERRAGGSGSLRQRLAHRRRGRLEDVVDMLAERAVAG</sequence>
<evidence type="ECO:0000256" key="1">
    <source>
        <dbReference type="ARBA" id="ARBA00022598"/>
    </source>
</evidence>
<dbReference type="NCBIfam" id="NF010041">
    <property type="entry name" value="PRK13517.1-1"/>
    <property type="match status" value="1"/>
</dbReference>
<dbReference type="PANTHER" id="PTHR36510">
    <property type="entry name" value="GLUTAMATE--CYSTEINE LIGASE 2-RELATED"/>
    <property type="match status" value="1"/>
</dbReference>
<evidence type="ECO:0000256" key="2">
    <source>
        <dbReference type="ARBA" id="ARBA00022741"/>
    </source>
</evidence>
<evidence type="ECO:0000256" key="5">
    <source>
        <dbReference type="HAMAP-Rule" id="MF_01609"/>
    </source>
</evidence>
<comment type="caution">
    <text evidence="6">The sequence shown here is derived from an EMBL/GenBank/DDBJ whole genome shotgun (WGS) entry which is preliminary data.</text>
</comment>
<dbReference type="Proteomes" id="UP001595833">
    <property type="component" value="Unassembled WGS sequence"/>
</dbReference>
<dbReference type="InterPro" id="IPR006336">
    <property type="entry name" value="GCS2"/>
</dbReference>
<accession>A0ABV9Y2S1</accession>
<organism evidence="6 7">
    <name type="scientific">Saccharothrix xinjiangensis</name>
    <dbReference type="NCBI Taxonomy" id="204798"/>
    <lineage>
        <taxon>Bacteria</taxon>
        <taxon>Bacillati</taxon>
        <taxon>Actinomycetota</taxon>
        <taxon>Actinomycetes</taxon>
        <taxon>Pseudonocardiales</taxon>
        <taxon>Pseudonocardiaceae</taxon>
        <taxon>Saccharothrix</taxon>
    </lineage>
</organism>
<comment type="similarity">
    <text evidence="5">Belongs to the glutamate--cysteine ligase type 2 family. YbdK subfamily.</text>
</comment>
<keyword evidence="3 5" id="KW-0067">ATP-binding</keyword>
<keyword evidence="7" id="KW-1185">Reference proteome</keyword>
<reference evidence="7" key="1">
    <citation type="journal article" date="2019" name="Int. J. Syst. Evol. Microbiol.">
        <title>The Global Catalogue of Microorganisms (GCM) 10K type strain sequencing project: providing services to taxonomists for standard genome sequencing and annotation.</title>
        <authorList>
            <consortium name="The Broad Institute Genomics Platform"/>
            <consortium name="The Broad Institute Genome Sequencing Center for Infectious Disease"/>
            <person name="Wu L."/>
            <person name="Ma J."/>
        </authorList>
    </citation>
    <scope>NUCLEOTIDE SEQUENCE [LARGE SCALE GENOMIC DNA]</scope>
    <source>
        <strain evidence="7">KCTC 12848</strain>
    </source>
</reference>
<name>A0ABV9Y2S1_9PSEU</name>
<evidence type="ECO:0000256" key="4">
    <source>
        <dbReference type="ARBA" id="ARBA00048819"/>
    </source>
</evidence>
<dbReference type="InterPro" id="IPR050141">
    <property type="entry name" value="GCL_type2/YbdK_subfam"/>
</dbReference>
<dbReference type="HAMAP" id="MF_01609">
    <property type="entry name" value="Glu_cys_ligase_2"/>
    <property type="match status" value="1"/>
</dbReference>
<comment type="function">
    <text evidence="5">ATP-dependent carboxylate-amine ligase which exhibits weak glutamate--cysteine ligase activity.</text>
</comment>
<evidence type="ECO:0000256" key="3">
    <source>
        <dbReference type="ARBA" id="ARBA00022840"/>
    </source>
</evidence>
<dbReference type="InterPro" id="IPR014746">
    <property type="entry name" value="Gln_synth/guanido_kin_cat_dom"/>
</dbReference>
<gene>
    <name evidence="6" type="ORF">ACFPFM_25060</name>
</gene>
<dbReference type="NCBIfam" id="TIGR02050">
    <property type="entry name" value="gshA_cyan_rel"/>
    <property type="match status" value="1"/>
</dbReference>
<dbReference type="EC" id="6.3.2.2" evidence="5"/>
<dbReference type="Gene3D" id="3.30.590.20">
    <property type="match status" value="1"/>
</dbReference>
<keyword evidence="1 5" id="KW-0436">Ligase</keyword>
<dbReference type="PANTHER" id="PTHR36510:SF1">
    <property type="entry name" value="GLUTAMATE--CYSTEINE LIGASE 2-RELATED"/>
    <property type="match status" value="1"/>
</dbReference>
<dbReference type="Pfam" id="PF04107">
    <property type="entry name" value="GCS2"/>
    <property type="match status" value="1"/>
</dbReference>
<dbReference type="InterPro" id="IPR011793">
    <property type="entry name" value="YbdK"/>
</dbReference>
<comment type="catalytic activity">
    <reaction evidence="4 5">
        <text>L-cysteine + L-glutamate + ATP = gamma-L-glutamyl-L-cysteine + ADP + phosphate + H(+)</text>
        <dbReference type="Rhea" id="RHEA:13285"/>
        <dbReference type="ChEBI" id="CHEBI:15378"/>
        <dbReference type="ChEBI" id="CHEBI:29985"/>
        <dbReference type="ChEBI" id="CHEBI:30616"/>
        <dbReference type="ChEBI" id="CHEBI:35235"/>
        <dbReference type="ChEBI" id="CHEBI:43474"/>
        <dbReference type="ChEBI" id="CHEBI:58173"/>
        <dbReference type="ChEBI" id="CHEBI:456216"/>
        <dbReference type="EC" id="6.3.2.2"/>
    </reaction>
</comment>
<proteinExistence type="inferred from homology"/>
<dbReference type="GO" id="GO:0004357">
    <property type="term" value="F:glutamate-cysteine ligase activity"/>
    <property type="evidence" value="ECO:0007669"/>
    <property type="project" value="UniProtKB-EC"/>
</dbReference>
<protein>
    <recommendedName>
        <fullName evidence="5">Putative glutamate--cysteine ligase 2</fullName>
        <ecNumber evidence="5">6.3.2.2</ecNumber>
    </recommendedName>
    <alternativeName>
        <fullName evidence="5">Gamma-glutamylcysteine synthetase 2</fullName>
        <shortName evidence="5">GCS 2</shortName>
        <shortName evidence="5">Gamma-GCS 2</shortName>
    </alternativeName>
</protein>
<evidence type="ECO:0000313" key="7">
    <source>
        <dbReference type="Proteomes" id="UP001595833"/>
    </source>
</evidence>
<evidence type="ECO:0000313" key="6">
    <source>
        <dbReference type="EMBL" id="MFC5057005.1"/>
    </source>
</evidence>
<keyword evidence="2 5" id="KW-0547">Nucleotide-binding</keyword>
<dbReference type="EMBL" id="JBHSJB010000025">
    <property type="protein sequence ID" value="MFC5057005.1"/>
    <property type="molecule type" value="Genomic_DNA"/>
</dbReference>
<dbReference type="SUPFAM" id="SSF55931">
    <property type="entry name" value="Glutamine synthetase/guanido kinase"/>
    <property type="match status" value="1"/>
</dbReference>
<dbReference type="RefSeq" id="WP_344039095.1">
    <property type="nucleotide sequence ID" value="NZ_BAAAKE010000014.1"/>
</dbReference>